<protein>
    <submittedName>
        <fullName evidence="2">Uncharacterized protein</fullName>
    </submittedName>
</protein>
<dbReference type="EMBL" id="CAJGYO010000019">
    <property type="protein sequence ID" value="CAD6338369.1"/>
    <property type="molecule type" value="Genomic_DNA"/>
</dbReference>
<evidence type="ECO:0000313" key="2">
    <source>
        <dbReference type="EMBL" id="CAD6338369.1"/>
    </source>
</evidence>
<comment type="caution">
    <text evidence="2">The sequence shown here is derived from an EMBL/GenBank/DDBJ whole genome shotgun (WGS) entry which is preliminary data.</text>
</comment>
<evidence type="ECO:0000256" key="1">
    <source>
        <dbReference type="SAM" id="MobiDB-lite"/>
    </source>
</evidence>
<feature type="compositionally biased region" description="Low complexity" evidence="1">
    <location>
        <begin position="1"/>
        <end position="13"/>
    </location>
</feature>
<gene>
    <name evidence="2" type="ORF">NCGR_LOCUS62467</name>
</gene>
<name>A0A811S777_9POAL</name>
<evidence type="ECO:0000313" key="3">
    <source>
        <dbReference type="Proteomes" id="UP000604825"/>
    </source>
</evidence>
<dbReference type="Proteomes" id="UP000604825">
    <property type="component" value="Unassembled WGS sequence"/>
</dbReference>
<proteinExistence type="predicted"/>
<accession>A0A811S777</accession>
<keyword evidence="3" id="KW-1185">Reference proteome</keyword>
<dbReference type="AlphaFoldDB" id="A0A811S777"/>
<reference evidence="2" key="1">
    <citation type="submission" date="2020-10" db="EMBL/GenBank/DDBJ databases">
        <authorList>
            <person name="Han B."/>
            <person name="Lu T."/>
            <person name="Zhao Q."/>
            <person name="Huang X."/>
            <person name="Zhao Y."/>
        </authorList>
    </citation>
    <scope>NUCLEOTIDE SEQUENCE</scope>
</reference>
<feature type="region of interest" description="Disordered" evidence="1">
    <location>
        <begin position="78"/>
        <end position="141"/>
    </location>
</feature>
<sequence length="176" mass="19054">MALISSTHSSSHSYPARNGRVPFRSDLLPPSLSRFHHRRVAGGGRCSTHRDYAWRHEAGKRWRRWLWGVAPHISASHARPRHRSSFLRRDQASGERPPGLGTEAVLPAMGADAASEPSRANGLGDAAPPSGAKPSGDDVEPRRSIFSFCSQVILGMSFAMAEGEPGISPGTSRQLI</sequence>
<organism evidence="2 3">
    <name type="scientific">Miscanthus lutarioriparius</name>
    <dbReference type="NCBI Taxonomy" id="422564"/>
    <lineage>
        <taxon>Eukaryota</taxon>
        <taxon>Viridiplantae</taxon>
        <taxon>Streptophyta</taxon>
        <taxon>Embryophyta</taxon>
        <taxon>Tracheophyta</taxon>
        <taxon>Spermatophyta</taxon>
        <taxon>Magnoliopsida</taxon>
        <taxon>Liliopsida</taxon>
        <taxon>Poales</taxon>
        <taxon>Poaceae</taxon>
        <taxon>PACMAD clade</taxon>
        <taxon>Panicoideae</taxon>
        <taxon>Andropogonodae</taxon>
        <taxon>Andropogoneae</taxon>
        <taxon>Saccharinae</taxon>
        <taxon>Miscanthus</taxon>
    </lineage>
</organism>
<feature type="region of interest" description="Disordered" evidence="1">
    <location>
        <begin position="1"/>
        <end position="20"/>
    </location>
</feature>